<keyword evidence="2" id="KW-0813">Transport</keyword>
<gene>
    <name evidence="4" type="ORF">JFN88_09265</name>
</gene>
<dbReference type="EMBL" id="JAELUP010000028">
    <property type="protein sequence ID" value="MBJ6361492.1"/>
    <property type="molecule type" value="Genomic_DNA"/>
</dbReference>
<dbReference type="RefSeq" id="WP_199019050.1">
    <property type="nucleotide sequence ID" value="NZ_JAELUP010000028.1"/>
</dbReference>
<dbReference type="PANTHER" id="PTHR43649">
    <property type="entry name" value="ARABINOSE-BINDING PROTEIN-RELATED"/>
    <property type="match status" value="1"/>
</dbReference>
<evidence type="ECO:0000313" key="4">
    <source>
        <dbReference type="EMBL" id="MBJ6361492.1"/>
    </source>
</evidence>
<organism evidence="4 5">
    <name type="scientific">Paenibacillus roseus</name>
    <dbReference type="NCBI Taxonomy" id="2798579"/>
    <lineage>
        <taxon>Bacteria</taxon>
        <taxon>Bacillati</taxon>
        <taxon>Bacillota</taxon>
        <taxon>Bacilli</taxon>
        <taxon>Bacillales</taxon>
        <taxon>Paenibacillaceae</taxon>
        <taxon>Paenibacillus</taxon>
    </lineage>
</organism>
<keyword evidence="5" id="KW-1185">Reference proteome</keyword>
<evidence type="ECO:0000313" key="5">
    <source>
        <dbReference type="Proteomes" id="UP000640274"/>
    </source>
</evidence>
<accession>A0A934J6W7</accession>
<evidence type="ECO:0000256" key="1">
    <source>
        <dbReference type="ARBA" id="ARBA00008520"/>
    </source>
</evidence>
<feature type="chain" id="PRO_5039050966" evidence="3">
    <location>
        <begin position="25"/>
        <end position="446"/>
    </location>
</feature>
<evidence type="ECO:0000256" key="2">
    <source>
        <dbReference type="ARBA" id="ARBA00022448"/>
    </source>
</evidence>
<sequence>MKSNHWKKTASILAVVALVVGLLAGCSGKGGNTSSTPSTPPSGSAPSESVKLVFWNNGLKSTDDTGTKKKDELALFRYVKKFEEENPGVTIEVVDKPADNIATLLKAASVSKDGPDLIGLWAGGATNDFKHLLVPLDPYLTNEEKAQYSGLDIAKTDYKPDGQVQALPYNVTTYHIFYNKAAFKKAGVELPTSVKTWDEFMKLCERLKQGGVTPLYVGEKEGYVSTWAVSELLLDEIGPEGILKLRTGEQKFDSPEFKKAMGTWKQVYDKKYTNKDFVTLGAWDSMQQFADSGAAMTVNGSWTINDLTTQLGDDLGTIQFPAISADAPYADYLVSQPGSNISVTKFSKYPDIAAKFAKFITSGQFQIDYYKDTGDIPSNTSADLSQITNPITKQALEWIKTSKTGLGFDALISADAAGEFYKLASAVVYSKTTVDEMAKSIDAKIK</sequence>
<dbReference type="SUPFAM" id="SSF53850">
    <property type="entry name" value="Periplasmic binding protein-like II"/>
    <property type="match status" value="1"/>
</dbReference>
<comment type="similarity">
    <text evidence="1">Belongs to the bacterial solute-binding protein 1 family.</text>
</comment>
<feature type="signal peptide" evidence="3">
    <location>
        <begin position="1"/>
        <end position="24"/>
    </location>
</feature>
<dbReference type="InterPro" id="IPR006059">
    <property type="entry name" value="SBP"/>
</dbReference>
<proteinExistence type="inferred from homology"/>
<dbReference type="Proteomes" id="UP000640274">
    <property type="component" value="Unassembled WGS sequence"/>
</dbReference>
<dbReference type="PROSITE" id="PS51257">
    <property type="entry name" value="PROKAR_LIPOPROTEIN"/>
    <property type="match status" value="1"/>
</dbReference>
<comment type="caution">
    <text evidence="4">The sequence shown here is derived from an EMBL/GenBank/DDBJ whole genome shotgun (WGS) entry which is preliminary data.</text>
</comment>
<protein>
    <submittedName>
        <fullName evidence="4">Extracellular solute-binding protein</fullName>
    </submittedName>
</protein>
<dbReference type="PANTHER" id="PTHR43649:SF29">
    <property type="entry name" value="OSMOPROTECTIVE COMPOUNDS-BINDING PROTEIN GGTB"/>
    <property type="match status" value="1"/>
</dbReference>
<keyword evidence="3" id="KW-0732">Signal</keyword>
<name>A0A934J6W7_9BACL</name>
<dbReference type="InterPro" id="IPR050490">
    <property type="entry name" value="Bact_solute-bd_prot1"/>
</dbReference>
<dbReference type="AlphaFoldDB" id="A0A934J6W7"/>
<evidence type="ECO:0000256" key="3">
    <source>
        <dbReference type="SAM" id="SignalP"/>
    </source>
</evidence>
<reference evidence="4" key="1">
    <citation type="submission" date="2020-12" db="EMBL/GenBank/DDBJ databases">
        <authorList>
            <person name="Huq M.A."/>
        </authorList>
    </citation>
    <scope>NUCLEOTIDE SEQUENCE</scope>
    <source>
        <strain evidence="4">MAHUQ-46</strain>
    </source>
</reference>
<dbReference type="Gene3D" id="3.40.190.10">
    <property type="entry name" value="Periplasmic binding protein-like II"/>
    <property type="match status" value="2"/>
</dbReference>
<dbReference type="Pfam" id="PF13416">
    <property type="entry name" value="SBP_bac_8"/>
    <property type="match status" value="1"/>
</dbReference>